<comment type="subcellular location">
    <subcellularLocation>
        <location evidence="1">Cell membrane</location>
        <topology evidence="1">Multi-pass membrane protein</topology>
    </subcellularLocation>
</comment>
<dbReference type="EMBL" id="CP000083">
    <property type="protein sequence ID" value="AAZ25984.1"/>
    <property type="molecule type" value="Genomic_DNA"/>
</dbReference>
<dbReference type="Pfam" id="PF00664">
    <property type="entry name" value="ABC_membrane"/>
    <property type="match status" value="1"/>
</dbReference>
<evidence type="ECO:0000256" key="4">
    <source>
        <dbReference type="ARBA" id="ARBA00023136"/>
    </source>
</evidence>
<dbReference type="PROSITE" id="PS50893">
    <property type="entry name" value="ABC_TRANSPORTER_2"/>
    <property type="match status" value="1"/>
</dbReference>
<evidence type="ECO:0000259" key="6">
    <source>
        <dbReference type="PROSITE" id="PS50893"/>
    </source>
</evidence>
<dbReference type="SUPFAM" id="SSF52540">
    <property type="entry name" value="P-loop containing nucleoside triphosphate hydrolases"/>
    <property type="match status" value="1"/>
</dbReference>
<evidence type="ECO:0000256" key="3">
    <source>
        <dbReference type="ARBA" id="ARBA00022989"/>
    </source>
</evidence>
<protein>
    <submittedName>
        <fullName evidence="8">ABC transporter protein</fullName>
    </submittedName>
</protein>
<dbReference type="GO" id="GO:0016887">
    <property type="term" value="F:ATP hydrolysis activity"/>
    <property type="evidence" value="ECO:0007669"/>
    <property type="project" value="InterPro"/>
</dbReference>
<dbReference type="AlphaFoldDB" id="Q481X5"/>
<reference evidence="8" key="1">
    <citation type="journal article" date="2005" name="Proc. Natl. Acad. Sci. U.S.A.">
        <title>The psychrophilic lifestyle as revealed by the genome sequence of Colwellia psychrerythraea 34H through genomic and proteomic analyses.</title>
        <authorList>
            <person name="Methe B.A."/>
            <person name="Nelson K.E."/>
            <person name="Deming J.W."/>
            <person name="Momen B."/>
            <person name="Melamud E."/>
            <person name="Zhang X."/>
            <person name="Moult J."/>
            <person name="Madupu R."/>
            <person name="Nelson W.C."/>
            <person name="Dodson R.J."/>
            <person name="Brinkac L.M."/>
            <person name="Daugherty S.C."/>
            <person name="Durkin A.S."/>
            <person name="DeBoy R.T."/>
            <person name="Kolonay J.F."/>
            <person name="Sullivan S.A."/>
            <person name="Zhou L."/>
            <person name="Davidsen T.M."/>
            <person name="Wu M."/>
            <person name="Huston A.L."/>
            <person name="Lewis M."/>
            <person name="Weaver B."/>
            <person name="Weidman J.F."/>
            <person name="Khouri H."/>
            <person name="Utterback T.R."/>
            <person name="Feldblyum T.V."/>
            <person name="Fraser C.M."/>
        </authorList>
    </citation>
    <scope>NUCLEOTIDE SEQUENCE [LARGE SCALE GENOMIC DNA]</scope>
    <source>
        <strain evidence="8">34H</strain>
    </source>
</reference>
<dbReference type="InterPro" id="IPR011527">
    <property type="entry name" value="ABC1_TM_dom"/>
</dbReference>
<keyword evidence="2 5" id="KW-0812">Transmembrane</keyword>
<evidence type="ECO:0000313" key="9">
    <source>
        <dbReference type="Proteomes" id="UP000000547"/>
    </source>
</evidence>
<keyword evidence="4 5" id="KW-0472">Membrane</keyword>
<dbReference type="InterPro" id="IPR036640">
    <property type="entry name" value="ABC1_TM_sf"/>
</dbReference>
<feature type="domain" description="ABC transporter" evidence="6">
    <location>
        <begin position="325"/>
        <end position="553"/>
    </location>
</feature>
<evidence type="ECO:0000259" key="7">
    <source>
        <dbReference type="PROSITE" id="PS50929"/>
    </source>
</evidence>
<feature type="transmembrane region" description="Helical" evidence="5">
    <location>
        <begin position="48"/>
        <end position="68"/>
    </location>
</feature>
<dbReference type="InterPro" id="IPR039421">
    <property type="entry name" value="Type_1_exporter"/>
</dbReference>
<dbReference type="GO" id="GO:0005524">
    <property type="term" value="F:ATP binding"/>
    <property type="evidence" value="ECO:0007669"/>
    <property type="project" value="InterPro"/>
</dbReference>
<dbReference type="InterPro" id="IPR027417">
    <property type="entry name" value="P-loop_NTPase"/>
</dbReference>
<dbReference type="InterPro" id="IPR003439">
    <property type="entry name" value="ABC_transporter-like_ATP-bd"/>
</dbReference>
<dbReference type="Gene3D" id="3.40.50.300">
    <property type="entry name" value="P-loop containing nucleotide triphosphate hydrolases"/>
    <property type="match status" value="1"/>
</dbReference>
<accession>Q481X5</accession>
<evidence type="ECO:0000256" key="5">
    <source>
        <dbReference type="SAM" id="Phobius"/>
    </source>
</evidence>
<dbReference type="RefSeq" id="WP_011043237.1">
    <property type="nucleotide sequence ID" value="NC_003910.7"/>
</dbReference>
<evidence type="ECO:0000313" key="8">
    <source>
        <dbReference type="EMBL" id="AAZ25984.1"/>
    </source>
</evidence>
<dbReference type="STRING" id="167879.CPS_2427"/>
<dbReference type="HOGENOM" id="CLU_000604_95_6_6"/>
<name>Q481X5_COLP3</name>
<evidence type="ECO:0000256" key="1">
    <source>
        <dbReference type="ARBA" id="ARBA00004651"/>
    </source>
</evidence>
<keyword evidence="3 5" id="KW-1133">Transmembrane helix</keyword>
<gene>
    <name evidence="8" type="ordered locus">CPS_2427</name>
</gene>
<dbReference type="PROSITE" id="PS50929">
    <property type="entry name" value="ABC_TM1F"/>
    <property type="match status" value="1"/>
</dbReference>
<dbReference type="GO" id="GO:0005886">
    <property type="term" value="C:plasma membrane"/>
    <property type="evidence" value="ECO:0007669"/>
    <property type="project" value="UniProtKB-SubCell"/>
</dbReference>
<dbReference type="Proteomes" id="UP000000547">
    <property type="component" value="Chromosome"/>
</dbReference>
<dbReference type="PANTHER" id="PTHR43394">
    <property type="entry name" value="ATP-DEPENDENT PERMEASE MDL1, MITOCHONDRIAL"/>
    <property type="match status" value="1"/>
</dbReference>
<dbReference type="SUPFAM" id="SSF90123">
    <property type="entry name" value="ABC transporter transmembrane region"/>
    <property type="match status" value="1"/>
</dbReference>
<sequence length="554" mass="60165">MKSTFNLLNNTTALTQLSLSSVFINLLSLALPFTMLQIYDRILPNQSYGTATVLVIGVAIAILLELFLRYARSWVLASSAANFELQTTINVVNKVMEADHQPLDKMGSGSLFNSLSGIATMRDLYSGQAAVAMMDFPFVLIFLGLVAYIGGPLVFIPIVVWFVVISLVLLISKNLSKVTDELSATDSQRSSILLHVLSGLTTVKALALEQRLSREYRELNFKRLAEQEKIDWLSAKLQELIQGASQATTLILVLLGCLSVLNGDLTTGGLAACSILAGRAVAPLSAIVSLRSRIATAKVAMANVDELLSLPKEAFTSAKIYNEKLPLGPIQFKAVNFEHMGAKLTQLSLTIQTGQLCTIQSNPLTHASAVLQTLGLFKHVNAGSISIDGVEIAEHAANEFRQSVLYVPPWPTLFAGSLLENMTMFQPQYESLAMQYANVLGLTNTIAQLPAGYATQVTEDNNKMIGKGAIKLMAIIRAMVQSPSILLLDEPMIALDSDSQARLLTLLRSLKGEMTMLAVSYFDELSEISDVTMTLTNEEGENTVLSEKRGSTHE</sequence>
<feature type="transmembrane region" description="Helical" evidence="5">
    <location>
        <begin position="12"/>
        <end position="36"/>
    </location>
</feature>
<proteinExistence type="predicted"/>
<dbReference type="Pfam" id="PF00005">
    <property type="entry name" value="ABC_tran"/>
    <property type="match status" value="1"/>
</dbReference>
<dbReference type="GO" id="GO:0015421">
    <property type="term" value="F:ABC-type oligopeptide transporter activity"/>
    <property type="evidence" value="ECO:0007669"/>
    <property type="project" value="TreeGrafter"/>
</dbReference>
<evidence type="ECO:0000256" key="2">
    <source>
        <dbReference type="ARBA" id="ARBA00022692"/>
    </source>
</evidence>
<dbReference type="PANTHER" id="PTHR43394:SF1">
    <property type="entry name" value="ATP-BINDING CASSETTE SUB-FAMILY B MEMBER 10, MITOCHONDRIAL"/>
    <property type="match status" value="1"/>
</dbReference>
<organism evidence="8 9">
    <name type="scientific">Colwellia psychrerythraea (strain 34H / ATCC BAA-681)</name>
    <name type="common">Vibrio psychroerythus</name>
    <dbReference type="NCBI Taxonomy" id="167879"/>
    <lineage>
        <taxon>Bacteria</taxon>
        <taxon>Pseudomonadati</taxon>
        <taxon>Pseudomonadota</taxon>
        <taxon>Gammaproteobacteria</taxon>
        <taxon>Alteromonadales</taxon>
        <taxon>Colwelliaceae</taxon>
        <taxon>Colwellia</taxon>
    </lineage>
</organism>
<dbReference type="Gene3D" id="1.20.1560.10">
    <property type="entry name" value="ABC transporter type 1, transmembrane domain"/>
    <property type="match status" value="1"/>
</dbReference>
<dbReference type="KEGG" id="cps:CPS_2427"/>
<feature type="domain" description="ABC transmembrane type-1" evidence="7">
    <location>
        <begin position="19"/>
        <end position="296"/>
    </location>
</feature>